<dbReference type="EMBL" id="QFFZ01000036">
    <property type="protein sequence ID" value="TEB09885.1"/>
    <property type="molecule type" value="Genomic_DNA"/>
</dbReference>
<keyword evidence="2" id="KW-1185">Reference proteome</keyword>
<reference evidence="1 2" key="1">
    <citation type="journal article" date="2018" name="Environ. Microbiol.">
        <title>Novel energy conservation strategies and behaviour of Pelotomaculum schinkii driving syntrophic propionate catabolism.</title>
        <authorList>
            <person name="Hidalgo-Ahumada C.A.P."/>
            <person name="Nobu M.K."/>
            <person name="Narihiro T."/>
            <person name="Tamaki H."/>
            <person name="Liu W.T."/>
            <person name="Kamagata Y."/>
            <person name="Stams A.J.M."/>
            <person name="Imachi H."/>
            <person name="Sousa D.Z."/>
        </authorList>
    </citation>
    <scope>NUCLEOTIDE SEQUENCE [LARGE SCALE GENOMIC DNA]</scope>
    <source>
        <strain evidence="1 2">MGP</strain>
    </source>
</reference>
<keyword evidence="1" id="KW-0808">Transferase</keyword>
<proteinExistence type="predicted"/>
<dbReference type="RefSeq" id="WP_134214591.1">
    <property type="nucleotide sequence ID" value="NZ_QFFZ01000036.1"/>
</dbReference>
<dbReference type="InterPro" id="IPR011004">
    <property type="entry name" value="Trimer_LpxA-like_sf"/>
</dbReference>
<keyword evidence="1" id="KW-0012">Acyltransferase</keyword>
<comment type="caution">
    <text evidence="1">The sequence shown here is derived from an EMBL/GenBank/DDBJ whole genome shotgun (WGS) entry which is preliminary data.</text>
</comment>
<accession>A0A4Y7RLN2</accession>
<name>A0A4Y7RLN2_9FIRM</name>
<dbReference type="SUPFAM" id="SSF51161">
    <property type="entry name" value="Trimeric LpxA-like enzymes"/>
    <property type="match status" value="1"/>
</dbReference>
<evidence type="ECO:0000313" key="1">
    <source>
        <dbReference type="EMBL" id="TEB09885.1"/>
    </source>
</evidence>
<dbReference type="AlphaFoldDB" id="A0A4Y7RLN2"/>
<dbReference type="CDD" id="cd04647">
    <property type="entry name" value="LbH_MAT_like"/>
    <property type="match status" value="1"/>
</dbReference>
<sequence length="179" mass="19201">MIRWIYCLSRSLKSSYYTFLMKRLLNSVGRDTTFEGYVDVPLSNKVIIGDECYISAGVSFVVTKSGKLTIGNRVFIGRGSILASDLSVTIGDNTMLAEYVSVIDADHVIKRNGIPIRDQGLNPAPVHIGGDVWVGRGCALLKGVTIGDGAVIGANSVVTGDIPPFSVAYGSPAKVQKYR</sequence>
<dbReference type="GO" id="GO:0016746">
    <property type="term" value="F:acyltransferase activity"/>
    <property type="evidence" value="ECO:0007669"/>
    <property type="project" value="UniProtKB-KW"/>
</dbReference>
<dbReference type="InterPro" id="IPR051159">
    <property type="entry name" value="Hexapeptide_acetyltransf"/>
</dbReference>
<gene>
    <name evidence="1" type="ORF">Pmgp_02796</name>
</gene>
<dbReference type="OrthoDB" id="9801697at2"/>
<dbReference type="PANTHER" id="PTHR23416">
    <property type="entry name" value="SIALIC ACID SYNTHASE-RELATED"/>
    <property type="match status" value="1"/>
</dbReference>
<evidence type="ECO:0000313" key="2">
    <source>
        <dbReference type="Proteomes" id="UP000297597"/>
    </source>
</evidence>
<dbReference type="Gene3D" id="2.160.10.10">
    <property type="entry name" value="Hexapeptide repeat proteins"/>
    <property type="match status" value="1"/>
</dbReference>
<dbReference type="PANTHER" id="PTHR23416:SF78">
    <property type="entry name" value="LIPOPOLYSACCHARIDE BIOSYNTHESIS O-ACETYL TRANSFERASE WBBJ-RELATED"/>
    <property type="match status" value="1"/>
</dbReference>
<dbReference type="Pfam" id="PF00132">
    <property type="entry name" value="Hexapep"/>
    <property type="match status" value="1"/>
</dbReference>
<dbReference type="InterPro" id="IPR001451">
    <property type="entry name" value="Hexapep"/>
</dbReference>
<dbReference type="Pfam" id="PF14602">
    <property type="entry name" value="Hexapep_2"/>
    <property type="match status" value="2"/>
</dbReference>
<protein>
    <submittedName>
        <fullName evidence="1">Putative acetyltransferase</fullName>
        <ecNumber evidence="1">2.3.1.-</ecNumber>
    </submittedName>
</protein>
<dbReference type="EC" id="2.3.1.-" evidence="1"/>
<organism evidence="1 2">
    <name type="scientific">Pelotomaculum propionicicum</name>
    <dbReference type="NCBI Taxonomy" id="258475"/>
    <lineage>
        <taxon>Bacteria</taxon>
        <taxon>Bacillati</taxon>
        <taxon>Bacillota</taxon>
        <taxon>Clostridia</taxon>
        <taxon>Eubacteriales</taxon>
        <taxon>Desulfotomaculaceae</taxon>
        <taxon>Pelotomaculum</taxon>
    </lineage>
</organism>
<dbReference type="Proteomes" id="UP000297597">
    <property type="component" value="Unassembled WGS sequence"/>
</dbReference>